<dbReference type="EMBL" id="X00913">
    <property type="protein sequence ID" value="CAA25430.1"/>
    <property type="molecule type" value="Genomic_DNA"/>
</dbReference>
<feature type="region of interest" description="Disordered" evidence="1">
    <location>
        <begin position="50"/>
        <end position="114"/>
    </location>
</feature>
<feature type="region of interest" description="Disordered" evidence="1">
    <location>
        <begin position="127"/>
        <end position="160"/>
    </location>
</feature>
<sequence length="160" mass="17001">MMNLGVISARTGGRCVRCSSVLNSPLLRSGSVRSGGYSFLASGAGGGEADFLGEDDSDTAGNLRSTRSPVRGGGGLVGAREEEVPGVEAREGARVRGRARGEEDVRGRGEVERRGVVRGRRARGLCRRGVQHVRQHRRAAVERGDGDKKSTRDGVCARER</sequence>
<organism evidence="2">
    <name type="scientific">Zea mays</name>
    <name type="common">Maize</name>
    <dbReference type="NCBI Taxonomy" id="4577"/>
    <lineage>
        <taxon>Eukaryota</taxon>
        <taxon>Viridiplantae</taxon>
        <taxon>Streptophyta</taxon>
        <taxon>Embryophyta</taxon>
        <taxon>Tracheophyta</taxon>
        <taxon>Spermatophyta</taxon>
        <taxon>Magnoliopsida</taxon>
        <taxon>Liliopsida</taxon>
        <taxon>Poales</taxon>
        <taxon>Poaceae</taxon>
        <taxon>PACMAD clade</taxon>
        <taxon>Panicoideae</taxon>
        <taxon>Andropogonodae</taxon>
        <taxon>Andropogoneae</taxon>
        <taxon>Tripsacinae</taxon>
        <taxon>Zea</taxon>
    </lineage>
</organism>
<reference evidence="2" key="1">
    <citation type="journal article" date="1984" name="Nucleic Acids Res.">
        <title>Nucleotide sequence of the maize transposable element Mul.</title>
        <authorList>
            <person name="Barker R.F."/>
            <person name="Thompson D.V."/>
            <person name="Talbot D.R."/>
            <person name="Swanson J."/>
            <person name="Bennetzen J.L."/>
        </authorList>
    </citation>
    <scope>NUCLEOTIDE SEQUENCE</scope>
</reference>
<evidence type="ECO:0000256" key="1">
    <source>
        <dbReference type="SAM" id="MobiDB-lite"/>
    </source>
</evidence>
<feature type="compositionally biased region" description="Basic and acidic residues" evidence="1">
    <location>
        <begin position="139"/>
        <end position="160"/>
    </location>
</feature>
<feature type="compositionally biased region" description="Polar residues" evidence="1">
    <location>
        <begin position="59"/>
        <end position="68"/>
    </location>
</feature>
<name>Q41861_MAIZE</name>
<accession>Q41861</accession>
<feature type="compositionally biased region" description="Basic residues" evidence="1">
    <location>
        <begin position="127"/>
        <end position="138"/>
    </location>
</feature>
<evidence type="ECO:0000313" key="2">
    <source>
        <dbReference type="EMBL" id="CAA25430.1"/>
    </source>
</evidence>
<protein>
    <submittedName>
        <fullName evidence="2">Transposable element Mu1 sequence</fullName>
    </submittedName>
</protein>
<feature type="compositionally biased region" description="Basic and acidic residues" evidence="1">
    <location>
        <begin position="79"/>
        <end position="114"/>
    </location>
</feature>
<proteinExistence type="predicted"/>
<dbReference type="AlphaFoldDB" id="Q41861"/>